<keyword evidence="3" id="KW-0813">Transport</keyword>
<keyword evidence="4" id="KW-1003">Cell membrane</keyword>
<dbReference type="CDD" id="cd03262">
    <property type="entry name" value="ABC_HisP_GlnQ"/>
    <property type="match status" value="1"/>
</dbReference>
<comment type="subcellular location">
    <subcellularLocation>
        <location evidence="1">Cell membrane</location>
        <topology evidence="1">Peripheral membrane protein</topology>
    </subcellularLocation>
</comment>
<dbReference type="GO" id="GO:0016887">
    <property type="term" value="F:ATP hydrolysis activity"/>
    <property type="evidence" value="ECO:0007669"/>
    <property type="project" value="InterPro"/>
</dbReference>
<dbReference type="InterPro" id="IPR027417">
    <property type="entry name" value="P-loop_NTPase"/>
</dbReference>
<dbReference type="FunFam" id="3.40.50.300:FF:000020">
    <property type="entry name" value="Amino acid ABC transporter ATP-binding component"/>
    <property type="match status" value="1"/>
</dbReference>
<dbReference type="InterPro" id="IPR030679">
    <property type="entry name" value="ABC_ATPase_HisP-typ"/>
</dbReference>
<dbReference type="PROSITE" id="PS00211">
    <property type="entry name" value="ABC_TRANSPORTER_1"/>
    <property type="match status" value="1"/>
</dbReference>
<dbReference type="PANTHER" id="PTHR43166">
    <property type="entry name" value="AMINO ACID IMPORT ATP-BINDING PROTEIN"/>
    <property type="match status" value="1"/>
</dbReference>
<evidence type="ECO:0000256" key="4">
    <source>
        <dbReference type="ARBA" id="ARBA00022475"/>
    </source>
</evidence>
<dbReference type="InterPro" id="IPR003593">
    <property type="entry name" value="AAA+_ATPase"/>
</dbReference>
<dbReference type="InterPro" id="IPR050086">
    <property type="entry name" value="MetN_ABC_transporter-like"/>
</dbReference>
<dbReference type="PANTHER" id="PTHR43166:SF35">
    <property type="entry name" value="L-CYSTINE IMPORT ATP-BINDING PROTEIN TCYN"/>
    <property type="match status" value="1"/>
</dbReference>
<dbReference type="OrthoDB" id="9802264at2"/>
<comment type="similarity">
    <text evidence="2">Belongs to the ABC transporter superfamily.</text>
</comment>
<dbReference type="PIRSF" id="PIRSF039085">
    <property type="entry name" value="ABC_ATPase_HisP"/>
    <property type="match status" value="1"/>
</dbReference>
<evidence type="ECO:0000313" key="10">
    <source>
        <dbReference type="Proteomes" id="UP000185678"/>
    </source>
</evidence>
<dbReference type="InterPro" id="IPR017871">
    <property type="entry name" value="ABC_transporter-like_CS"/>
</dbReference>
<dbReference type="SUPFAM" id="SSF52540">
    <property type="entry name" value="P-loop containing nucleoside triphosphate hydrolases"/>
    <property type="match status" value="1"/>
</dbReference>
<dbReference type="STRING" id="80876.SAMN05421779_102214"/>
<keyword evidence="5" id="KW-0547">Nucleotide-binding</keyword>
<dbReference type="PROSITE" id="PS50893">
    <property type="entry name" value="ABC_TRANSPORTER_2"/>
    <property type="match status" value="1"/>
</dbReference>
<dbReference type="RefSeq" id="WP_084194595.1">
    <property type="nucleotide sequence ID" value="NZ_FTOA01000002.1"/>
</dbReference>
<dbReference type="EMBL" id="FTOA01000002">
    <property type="protein sequence ID" value="SIS48241.1"/>
    <property type="molecule type" value="Genomic_DNA"/>
</dbReference>
<dbReference type="GO" id="GO:0005524">
    <property type="term" value="F:ATP binding"/>
    <property type="evidence" value="ECO:0007669"/>
    <property type="project" value="UniProtKB-KW"/>
</dbReference>
<evidence type="ECO:0000259" key="8">
    <source>
        <dbReference type="PROSITE" id="PS50893"/>
    </source>
</evidence>
<gene>
    <name evidence="9" type="ORF">SAMN05421779_102214</name>
</gene>
<proteinExistence type="inferred from homology"/>
<dbReference type="Gene3D" id="3.40.50.300">
    <property type="entry name" value="P-loop containing nucleotide triphosphate hydrolases"/>
    <property type="match status" value="1"/>
</dbReference>
<reference evidence="9 10" key="1">
    <citation type="submission" date="2017-01" db="EMBL/GenBank/DDBJ databases">
        <authorList>
            <person name="Mah S.A."/>
            <person name="Swanson W.J."/>
            <person name="Moy G.W."/>
            <person name="Vacquier V.D."/>
        </authorList>
    </citation>
    <scope>NUCLEOTIDE SEQUENCE [LARGE SCALE GENOMIC DNA]</scope>
    <source>
        <strain evidence="9 10">DSM 11589</strain>
    </source>
</reference>
<dbReference type="Pfam" id="PF00005">
    <property type="entry name" value="ABC_tran"/>
    <property type="match status" value="1"/>
</dbReference>
<evidence type="ECO:0000256" key="6">
    <source>
        <dbReference type="ARBA" id="ARBA00022840"/>
    </source>
</evidence>
<evidence type="ECO:0000256" key="3">
    <source>
        <dbReference type="ARBA" id="ARBA00022448"/>
    </source>
</evidence>
<evidence type="ECO:0000256" key="1">
    <source>
        <dbReference type="ARBA" id="ARBA00004202"/>
    </source>
</evidence>
<evidence type="ECO:0000313" key="9">
    <source>
        <dbReference type="EMBL" id="SIS48241.1"/>
    </source>
</evidence>
<keyword evidence="7" id="KW-0472">Membrane</keyword>
<keyword evidence="6 9" id="KW-0067">ATP-binding</keyword>
<dbReference type="InterPro" id="IPR003439">
    <property type="entry name" value="ABC_transporter-like_ATP-bd"/>
</dbReference>
<dbReference type="GO" id="GO:0015424">
    <property type="term" value="F:ABC-type amino acid transporter activity"/>
    <property type="evidence" value="ECO:0007669"/>
    <property type="project" value="InterPro"/>
</dbReference>
<dbReference type="GO" id="GO:0005886">
    <property type="term" value="C:plasma membrane"/>
    <property type="evidence" value="ECO:0007669"/>
    <property type="project" value="UniProtKB-SubCell"/>
</dbReference>
<keyword evidence="10" id="KW-1185">Reference proteome</keyword>
<evidence type="ECO:0000256" key="7">
    <source>
        <dbReference type="ARBA" id="ARBA00023136"/>
    </source>
</evidence>
<accession>A0A1N7JG63</accession>
<dbReference type="Proteomes" id="UP000185678">
    <property type="component" value="Unassembled WGS sequence"/>
</dbReference>
<feature type="domain" description="ABC transporter" evidence="8">
    <location>
        <begin position="29"/>
        <end position="274"/>
    </location>
</feature>
<name>A0A1N7JG63_9PROT</name>
<dbReference type="SMART" id="SM00382">
    <property type="entry name" value="AAA"/>
    <property type="match status" value="1"/>
</dbReference>
<evidence type="ECO:0000256" key="5">
    <source>
        <dbReference type="ARBA" id="ARBA00022741"/>
    </source>
</evidence>
<sequence>MDDHCISALADASPVHRHPPPNPAAPLAVELEDIHKSYGPLEVIKGVSLSAREGDVITLIGSSGSGKSTLLRCINLLEIPNSGAIRISGETIGLKTGRLGRTEPADHKQVERLRTRLGMVFQSFNLWSHMTILQNIIEAPVHVLGVPKAEAIDHARMLLDKVGILSKADSYPVQLSGGQQQRAAIARALAMQPKVMLFDEPTSALDPELVGEVLRVIRQLAEEGNTMVLVTHEMAFAREVSSEVVFLHQGRIEEQGHPDKVLTNPDSERVRQFLSRHLSS</sequence>
<organism evidence="9 10">
    <name type="scientific">Insolitispirillum peregrinum</name>
    <dbReference type="NCBI Taxonomy" id="80876"/>
    <lineage>
        <taxon>Bacteria</taxon>
        <taxon>Pseudomonadati</taxon>
        <taxon>Pseudomonadota</taxon>
        <taxon>Alphaproteobacteria</taxon>
        <taxon>Rhodospirillales</taxon>
        <taxon>Novispirillaceae</taxon>
        <taxon>Insolitispirillum</taxon>
    </lineage>
</organism>
<evidence type="ECO:0000256" key="2">
    <source>
        <dbReference type="ARBA" id="ARBA00005417"/>
    </source>
</evidence>
<protein>
    <submittedName>
        <fullName evidence="9">Amino acid ABC transporter ATP-binding protein, PAAT family</fullName>
    </submittedName>
</protein>
<dbReference type="AlphaFoldDB" id="A0A1N7JG63"/>